<dbReference type="SUPFAM" id="SSF101116">
    <property type="entry name" value="Flagellar export chaperone FliS"/>
    <property type="match status" value="1"/>
</dbReference>
<dbReference type="GO" id="GO:0071973">
    <property type="term" value="P:bacterial-type flagellum-dependent cell motility"/>
    <property type="evidence" value="ECO:0007669"/>
    <property type="project" value="TreeGrafter"/>
</dbReference>
<organism evidence="7">
    <name type="scientific">Mesoaciditoga lauensis</name>
    <dbReference type="NCBI Taxonomy" id="1495039"/>
    <lineage>
        <taxon>Bacteria</taxon>
        <taxon>Thermotogati</taxon>
        <taxon>Thermotogota</taxon>
        <taxon>Thermotogae</taxon>
        <taxon>Mesoaciditogales</taxon>
        <taxon>Mesoaciditogaceae</taxon>
        <taxon>Mesoaciditoga</taxon>
    </lineage>
</organism>
<evidence type="ECO:0000256" key="5">
    <source>
        <dbReference type="ARBA" id="ARBA00023186"/>
    </source>
</evidence>
<dbReference type="GO" id="GO:0044780">
    <property type="term" value="P:bacterial-type flagellum assembly"/>
    <property type="evidence" value="ECO:0007669"/>
    <property type="project" value="InterPro"/>
</dbReference>
<evidence type="ECO:0000313" key="7">
    <source>
        <dbReference type="EMBL" id="HGE75111.1"/>
    </source>
</evidence>
<dbReference type="Gene3D" id="1.20.120.340">
    <property type="entry name" value="Flagellar protein FliS"/>
    <property type="match status" value="1"/>
</dbReference>
<dbReference type="AlphaFoldDB" id="A0A7V3REJ0"/>
<sequence>MDQYIESSILTASPEKLVEMLYDKALELVKIAISNIDDNVKSNSALLRAEDIILYLNAILDIEKGGNIAKTLRELYDFVYRQLVAGNVSKDVKKLEVARDIIQEMLNTWKDAEKKAAKKPQQNKINFGVSV</sequence>
<evidence type="ECO:0000256" key="1">
    <source>
        <dbReference type="ARBA" id="ARBA00004514"/>
    </source>
</evidence>
<keyword evidence="4 6" id="KW-1005">Bacterial flagellum biogenesis</keyword>
<dbReference type="InterPro" id="IPR036584">
    <property type="entry name" value="FliS_sf"/>
</dbReference>
<evidence type="ECO:0000256" key="6">
    <source>
        <dbReference type="PIRNR" id="PIRNR039090"/>
    </source>
</evidence>
<comment type="similarity">
    <text evidence="2 6">Belongs to the FliS family.</text>
</comment>
<gene>
    <name evidence="7" type="primary">fliS</name>
    <name evidence="7" type="ORF">ENX73_03180</name>
</gene>
<evidence type="ECO:0000256" key="2">
    <source>
        <dbReference type="ARBA" id="ARBA00008787"/>
    </source>
</evidence>
<dbReference type="PIRSF" id="PIRSF039090">
    <property type="entry name" value="Flis"/>
    <property type="match status" value="1"/>
</dbReference>
<dbReference type="Pfam" id="PF02561">
    <property type="entry name" value="FliS"/>
    <property type="match status" value="1"/>
</dbReference>
<reference evidence="7" key="1">
    <citation type="journal article" date="2020" name="mSystems">
        <title>Genome- and Community-Level Interaction Insights into Carbon Utilization and Element Cycling Functions of Hydrothermarchaeota in Hydrothermal Sediment.</title>
        <authorList>
            <person name="Zhou Z."/>
            <person name="Liu Y."/>
            <person name="Xu W."/>
            <person name="Pan J."/>
            <person name="Luo Z.H."/>
            <person name="Li M."/>
        </authorList>
    </citation>
    <scope>NUCLEOTIDE SEQUENCE [LARGE SCALE GENOMIC DNA]</scope>
    <source>
        <strain evidence="7">SpSt-966</strain>
    </source>
</reference>
<dbReference type="CDD" id="cd16098">
    <property type="entry name" value="FliS"/>
    <property type="match status" value="1"/>
</dbReference>
<keyword evidence="5" id="KW-0143">Chaperone</keyword>
<comment type="subcellular location">
    <subcellularLocation>
        <location evidence="1 6">Cytoplasm</location>
        <location evidence="1 6">Cytosol</location>
    </subcellularLocation>
</comment>
<dbReference type="NCBIfam" id="TIGR00208">
    <property type="entry name" value="fliS"/>
    <property type="match status" value="1"/>
</dbReference>
<dbReference type="InterPro" id="IPR003713">
    <property type="entry name" value="FliS"/>
</dbReference>
<evidence type="ECO:0000256" key="3">
    <source>
        <dbReference type="ARBA" id="ARBA00022490"/>
    </source>
</evidence>
<keyword evidence="3 6" id="KW-0963">Cytoplasm</keyword>
<keyword evidence="7" id="KW-0966">Cell projection</keyword>
<keyword evidence="7" id="KW-0282">Flagellum</keyword>
<dbReference type="GO" id="GO:0005829">
    <property type="term" value="C:cytosol"/>
    <property type="evidence" value="ECO:0007669"/>
    <property type="project" value="UniProtKB-SubCell"/>
</dbReference>
<comment type="caution">
    <text evidence="7">The sequence shown here is derived from an EMBL/GenBank/DDBJ whole genome shotgun (WGS) entry which is preliminary data.</text>
</comment>
<evidence type="ECO:0000256" key="4">
    <source>
        <dbReference type="ARBA" id="ARBA00022795"/>
    </source>
</evidence>
<name>A0A7V3REJ0_9BACT</name>
<dbReference type="EMBL" id="DTPE01000130">
    <property type="protein sequence ID" value="HGE75111.1"/>
    <property type="molecule type" value="Genomic_DNA"/>
</dbReference>
<dbReference type="PANTHER" id="PTHR34773">
    <property type="entry name" value="FLAGELLAR SECRETION CHAPERONE FLIS"/>
    <property type="match status" value="1"/>
</dbReference>
<protein>
    <recommendedName>
        <fullName evidence="6">Flagellar secretion chaperone FliS</fullName>
    </recommendedName>
</protein>
<accession>A0A7V3REJ0</accession>
<dbReference type="PANTHER" id="PTHR34773:SF1">
    <property type="entry name" value="FLAGELLAR SECRETION CHAPERONE FLIS"/>
    <property type="match status" value="1"/>
</dbReference>
<keyword evidence="7" id="KW-0969">Cilium</keyword>
<proteinExistence type="inferred from homology"/>